<feature type="region of interest" description="Disordered" evidence="1">
    <location>
        <begin position="1"/>
        <end position="31"/>
    </location>
</feature>
<dbReference type="PANTHER" id="PTHR16537:SF1">
    <property type="entry name" value="PROTEIN ZNRD2"/>
    <property type="match status" value="1"/>
</dbReference>
<comment type="caution">
    <text evidence="2">The sequence shown here is derived from an EMBL/GenBank/DDBJ whole genome shotgun (WGS) entry which is preliminary data.</text>
</comment>
<feature type="compositionally biased region" description="Basic and acidic residues" evidence="1">
    <location>
        <begin position="144"/>
        <end position="155"/>
    </location>
</feature>
<sequence>MSDFDKEAERQRLKEKYEAEREDREATQHMSELLLKGATMTNAHCGTCGDPIFRYDGQEFCPTCSNQVQDDAATTANASTGQQDDTATTANASTGQQDDTATTANAQPQDANAQPQDGTRTNVDADPTTTAAPQSATAPGAEPRAGDDSARRRDTTPPTDAAPTDENAVANVQATVERFAAAAADTDDPERAREYLAVVRDATDTLRTLRGDAH</sequence>
<keyword evidence="3" id="KW-1185">Reference proteome</keyword>
<dbReference type="Proteomes" id="UP001596395">
    <property type="component" value="Unassembled WGS sequence"/>
</dbReference>
<feature type="region of interest" description="Disordered" evidence="1">
    <location>
        <begin position="74"/>
        <end position="169"/>
    </location>
</feature>
<gene>
    <name evidence="2" type="ORF">ACFQGB_05530</name>
</gene>
<evidence type="ECO:0000313" key="2">
    <source>
        <dbReference type="EMBL" id="MFC6952316.1"/>
    </source>
</evidence>
<dbReference type="InterPro" id="IPR051888">
    <property type="entry name" value="UPF0148_domain"/>
</dbReference>
<name>A0ABD5VEE3_9EURY</name>
<evidence type="ECO:0000313" key="3">
    <source>
        <dbReference type="Proteomes" id="UP001596395"/>
    </source>
</evidence>
<dbReference type="Pfam" id="PF06677">
    <property type="entry name" value="Auto_anti-p27"/>
    <property type="match status" value="1"/>
</dbReference>
<dbReference type="PANTHER" id="PTHR16537">
    <property type="entry name" value="SJOEGREN SYNDROME/SCLERODERMA AUTOANTIGEN 1"/>
    <property type="match status" value="1"/>
</dbReference>
<protein>
    <submittedName>
        <fullName evidence="2">Sjogren's syndrome/scleroderma autoantigen 1 family protein</fullName>
    </submittedName>
</protein>
<feature type="compositionally biased region" description="Low complexity" evidence="1">
    <location>
        <begin position="156"/>
        <end position="165"/>
    </location>
</feature>
<dbReference type="AlphaFoldDB" id="A0ABD5VEE3"/>
<feature type="compositionally biased region" description="Polar residues" evidence="1">
    <location>
        <begin position="74"/>
        <end position="93"/>
    </location>
</feature>
<feature type="compositionally biased region" description="Low complexity" evidence="1">
    <location>
        <begin position="125"/>
        <end position="141"/>
    </location>
</feature>
<accession>A0ABD5VEE3</accession>
<feature type="compositionally biased region" description="Low complexity" evidence="1">
    <location>
        <begin position="94"/>
        <end position="118"/>
    </location>
</feature>
<dbReference type="EMBL" id="JBHSXN010000001">
    <property type="protein sequence ID" value="MFC6952316.1"/>
    <property type="molecule type" value="Genomic_DNA"/>
</dbReference>
<dbReference type="RefSeq" id="WP_336349301.1">
    <property type="nucleotide sequence ID" value="NZ_JAZAQL010000001.1"/>
</dbReference>
<evidence type="ECO:0000256" key="1">
    <source>
        <dbReference type="SAM" id="MobiDB-lite"/>
    </source>
</evidence>
<reference evidence="2 3" key="1">
    <citation type="journal article" date="2019" name="Int. J. Syst. Evol. Microbiol.">
        <title>The Global Catalogue of Microorganisms (GCM) 10K type strain sequencing project: providing services to taxonomists for standard genome sequencing and annotation.</title>
        <authorList>
            <consortium name="The Broad Institute Genomics Platform"/>
            <consortium name="The Broad Institute Genome Sequencing Center for Infectious Disease"/>
            <person name="Wu L."/>
            <person name="Ma J."/>
        </authorList>
    </citation>
    <scope>NUCLEOTIDE SEQUENCE [LARGE SCALE GENOMIC DNA]</scope>
    <source>
        <strain evidence="2 3">GX26</strain>
    </source>
</reference>
<organism evidence="2 3">
    <name type="scientific">Halorubellus litoreus</name>
    <dbReference type="NCBI Taxonomy" id="755308"/>
    <lineage>
        <taxon>Archaea</taxon>
        <taxon>Methanobacteriati</taxon>
        <taxon>Methanobacteriota</taxon>
        <taxon>Stenosarchaea group</taxon>
        <taxon>Halobacteria</taxon>
        <taxon>Halobacteriales</taxon>
        <taxon>Halorubellaceae</taxon>
        <taxon>Halorubellus</taxon>
    </lineage>
</organism>
<dbReference type="InterPro" id="IPR009563">
    <property type="entry name" value="SSSCA1"/>
</dbReference>
<feature type="compositionally biased region" description="Basic and acidic residues" evidence="1">
    <location>
        <begin position="1"/>
        <end position="27"/>
    </location>
</feature>
<proteinExistence type="predicted"/>